<keyword evidence="2" id="KW-1185">Reference proteome</keyword>
<dbReference type="Proteomes" id="UP000828390">
    <property type="component" value="Unassembled WGS sequence"/>
</dbReference>
<organism evidence="1 2">
    <name type="scientific">Dreissena polymorpha</name>
    <name type="common">Zebra mussel</name>
    <name type="synonym">Mytilus polymorpha</name>
    <dbReference type="NCBI Taxonomy" id="45954"/>
    <lineage>
        <taxon>Eukaryota</taxon>
        <taxon>Metazoa</taxon>
        <taxon>Spiralia</taxon>
        <taxon>Lophotrochozoa</taxon>
        <taxon>Mollusca</taxon>
        <taxon>Bivalvia</taxon>
        <taxon>Autobranchia</taxon>
        <taxon>Heteroconchia</taxon>
        <taxon>Euheterodonta</taxon>
        <taxon>Imparidentia</taxon>
        <taxon>Neoheterodontei</taxon>
        <taxon>Myida</taxon>
        <taxon>Dreissenoidea</taxon>
        <taxon>Dreissenidae</taxon>
        <taxon>Dreissena</taxon>
    </lineage>
</organism>
<proteinExistence type="predicted"/>
<protein>
    <submittedName>
        <fullName evidence="1">Uncharacterized protein</fullName>
    </submittedName>
</protein>
<evidence type="ECO:0000313" key="2">
    <source>
        <dbReference type="Proteomes" id="UP000828390"/>
    </source>
</evidence>
<reference evidence="1" key="1">
    <citation type="journal article" date="2019" name="bioRxiv">
        <title>The Genome of the Zebra Mussel, Dreissena polymorpha: A Resource for Invasive Species Research.</title>
        <authorList>
            <person name="McCartney M.A."/>
            <person name="Auch B."/>
            <person name="Kono T."/>
            <person name="Mallez S."/>
            <person name="Zhang Y."/>
            <person name="Obille A."/>
            <person name="Becker A."/>
            <person name="Abrahante J.E."/>
            <person name="Garbe J."/>
            <person name="Badalamenti J.P."/>
            <person name="Herman A."/>
            <person name="Mangelson H."/>
            <person name="Liachko I."/>
            <person name="Sullivan S."/>
            <person name="Sone E.D."/>
            <person name="Koren S."/>
            <person name="Silverstein K.A.T."/>
            <person name="Beckman K.B."/>
            <person name="Gohl D.M."/>
        </authorList>
    </citation>
    <scope>NUCLEOTIDE SEQUENCE</scope>
    <source>
        <strain evidence="1">Duluth1</strain>
        <tissue evidence="1">Whole animal</tissue>
    </source>
</reference>
<comment type="caution">
    <text evidence="1">The sequence shown here is derived from an EMBL/GenBank/DDBJ whole genome shotgun (WGS) entry which is preliminary data.</text>
</comment>
<sequence length="119" mass="13904">MLKEVCFVPTWKKCVLYLPGRSVFCTYLEEVCFVPTWKKCVLYLPGRSVFCSFLEEVCFIHTWKKCVFSMRKVRCWKCNVGRICTDITSSLVRSELEGGLMHTKHTMTLFMKTANSSQH</sequence>
<reference evidence="1" key="2">
    <citation type="submission" date="2020-11" db="EMBL/GenBank/DDBJ databases">
        <authorList>
            <person name="McCartney M.A."/>
            <person name="Auch B."/>
            <person name="Kono T."/>
            <person name="Mallez S."/>
            <person name="Becker A."/>
            <person name="Gohl D.M."/>
            <person name="Silverstein K.A.T."/>
            <person name="Koren S."/>
            <person name="Bechman K.B."/>
            <person name="Herman A."/>
            <person name="Abrahante J.E."/>
            <person name="Garbe J."/>
        </authorList>
    </citation>
    <scope>NUCLEOTIDE SEQUENCE</scope>
    <source>
        <strain evidence="1">Duluth1</strain>
        <tissue evidence="1">Whole animal</tissue>
    </source>
</reference>
<name>A0A9D4D3T1_DREPO</name>
<dbReference type="EMBL" id="JAIWYP010000011">
    <property type="protein sequence ID" value="KAH3737406.1"/>
    <property type="molecule type" value="Genomic_DNA"/>
</dbReference>
<evidence type="ECO:0000313" key="1">
    <source>
        <dbReference type="EMBL" id="KAH3737406.1"/>
    </source>
</evidence>
<dbReference type="AlphaFoldDB" id="A0A9D4D3T1"/>
<accession>A0A9D4D3T1</accession>
<gene>
    <name evidence="1" type="ORF">DPMN_043999</name>
</gene>